<name>A0A0C3N7B3_PISTI</name>
<organism evidence="1 2">
    <name type="scientific">Pisolithus tinctorius Marx 270</name>
    <dbReference type="NCBI Taxonomy" id="870435"/>
    <lineage>
        <taxon>Eukaryota</taxon>
        <taxon>Fungi</taxon>
        <taxon>Dikarya</taxon>
        <taxon>Basidiomycota</taxon>
        <taxon>Agaricomycotina</taxon>
        <taxon>Agaricomycetes</taxon>
        <taxon>Agaricomycetidae</taxon>
        <taxon>Boletales</taxon>
        <taxon>Sclerodermatineae</taxon>
        <taxon>Pisolithaceae</taxon>
        <taxon>Pisolithus</taxon>
    </lineage>
</organism>
<gene>
    <name evidence="1" type="ORF">M404DRAFT_32788</name>
</gene>
<dbReference type="HOGENOM" id="CLU_2513586_0_0_1"/>
<dbReference type="Proteomes" id="UP000054217">
    <property type="component" value="Unassembled WGS sequence"/>
</dbReference>
<evidence type="ECO:0000313" key="1">
    <source>
        <dbReference type="EMBL" id="KIN96944.1"/>
    </source>
</evidence>
<evidence type="ECO:0000313" key="2">
    <source>
        <dbReference type="Proteomes" id="UP000054217"/>
    </source>
</evidence>
<accession>A0A0C3N7B3</accession>
<dbReference type="EMBL" id="KN832037">
    <property type="protein sequence ID" value="KIN96944.1"/>
    <property type="molecule type" value="Genomic_DNA"/>
</dbReference>
<dbReference type="InParanoid" id="A0A0C3N7B3"/>
<dbReference type="AlphaFoldDB" id="A0A0C3N7B3"/>
<proteinExistence type="predicted"/>
<protein>
    <submittedName>
        <fullName evidence="1">Uncharacterized protein</fullName>
    </submittedName>
</protein>
<reference evidence="1 2" key="1">
    <citation type="submission" date="2014-04" db="EMBL/GenBank/DDBJ databases">
        <authorList>
            <consortium name="DOE Joint Genome Institute"/>
            <person name="Kuo A."/>
            <person name="Kohler A."/>
            <person name="Costa M.D."/>
            <person name="Nagy L.G."/>
            <person name="Floudas D."/>
            <person name="Copeland A."/>
            <person name="Barry K.W."/>
            <person name="Cichocki N."/>
            <person name="Veneault-Fourrey C."/>
            <person name="LaButti K."/>
            <person name="Lindquist E.A."/>
            <person name="Lipzen A."/>
            <person name="Lundell T."/>
            <person name="Morin E."/>
            <person name="Murat C."/>
            <person name="Sun H."/>
            <person name="Tunlid A."/>
            <person name="Henrissat B."/>
            <person name="Grigoriev I.V."/>
            <person name="Hibbett D.S."/>
            <person name="Martin F."/>
            <person name="Nordberg H.P."/>
            <person name="Cantor M.N."/>
            <person name="Hua S.X."/>
        </authorList>
    </citation>
    <scope>NUCLEOTIDE SEQUENCE [LARGE SCALE GENOMIC DNA]</scope>
    <source>
        <strain evidence="1 2">Marx 270</strain>
    </source>
</reference>
<keyword evidence="2" id="KW-1185">Reference proteome</keyword>
<reference evidence="2" key="2">
    <citation type="submission" date="2015-01" db="EMBL/GenBank/DDBJ databases">
        <title>Evolutionary Origins and Diversification of the Mycorrhizal Mutualists.</title>
        <authorList>
            <consortium name="DOE Joint Genome Institute"/>
            <consortium name="Mycorrhizal Genomics Consortium"/>
            <person name="Kohler A."/>
            <person name="Kuo A."/>
            <person name="Nagy L.G."/>
            <person name="Floudas D."/>
            <person name="Copeland A."/>
            <person name="Barry K.W."/>
            <person name="Cichocki N."/>
            <person name="Veneault-Fourrey C."/>
            <person name="LaButti K."/>
            <person name="Lindquist E.A."/>
            <person name="Lipzen A."/>
            <person name="Lundell T."/>
            <person name="Morin E."/>
            <person name="Murat C."/>
            <person name="Riley R."/>
            <person name="Ohm R."/>
            <person name="Sun H."/>
            <person name="Tunlid A."/>
            <person name="Henrissat B."/>
            <person name="Grigoriev I.V."/>
            <person name="Hibbett D.S."/>
            <person name="Martin F."/>
        </authorList>
    </citation>
    <scope>NUCLEOTIDE SEQUENCE [LARGE SCALE GENOMIC DNA]</scope>
    <source>
        <strain evidence="2">Marx 270</strain>
    </source>
</reference>
<sequence>MFALLTYSPVLDSYTSLQRLTLAVIFFYANKEVPCEQYLPPIRVVALNGWALDEQTRGLSLVSELRLSFRASYVHVRAIGARLIL</sequence>